<comment type="caution">
    <text evidence="4">The sequence shown here is derived from an EMBL/GenBank/DDBJ whole genome shotgun (WGS) entry which is preliminary data.</text>
</comment>
<dbReference type="PANTHER" id="PTHR24320">
    <property type="entry name" value="RETINOL DEHYDROGENASE"/>
    <property type="match status" value="1"/>
</dbReference>
<evidence type="ECO:0000313" key="4">
    <source>
        <dbReference type="EMBL" id="KAF4313930.1"/>
    </source>
</evidence>
<dbReference type="OrthoDB" id="191139at2759"/>
<protein>
    <submittedName>
        <fullName evidence="4">Short-chain dehydrogenase/reductase SDR</fullName>
    </submittedName>
</protein>
<evidence type="ECO:0000256" key="3">
    <source>
        <dbReference type="RuleBase" id="RU000363"/>
    </source>
</evidence>
<name>A0A8H4N9B3_9PEZI</name>
<dbReference type="InterPro" id="IPR036291">
    <property type="entry name" value="NAD(P)-bd_dom_sf"/>
</dbReference>
<dbReference type="EMBL" id="WWBZ02000001">
    <property type="protein sequence ID" value="KAF4313930.1"/>
    <property type="molecule type" value="Genomic_DNA"/>
</dbReference>
<dbReference type="InterPro" id="IPR002347">
    <property type="entry name" value="SDR_fam"/>
</dbReference>
<dbReference type="Gene3D" id="3.40.50.720">
    <property type="entry name" value="NAD(P)-binding Rossmann-like Domain"/>
    <property type="match status" value="1"/>
</dbReference>
<reference evidence="4" key="1">
    <citation type="submission" date="2020-04" db="EMBL/GenBank/DDBJ databases">
        <title>Genome Assembly and Annotation of Botryosphaeria dothidea sdau 11-99, a Latent Pathogen of Apple Fruit Ring Rot in China.</title>
        <authorList>
            <person name="Yu C."/>
            <person name="Diao Y."/>
            <person name="Lu Q."/>
            <person name="Zhao J."/>
            <person name="Cui S."/>
            <person name="Peng C."/>
            <person name="He B."/>
            <person name="Liu H."/>
        </authorList>
    </citation>
    <scope>NUCLEOTIDE SEQUENCE [LARGE SCALE GENOMIC DNA]</scope>
    <source>
        <strain evidence="4">Sdau11-99</strain>
    </source>
</reference>
<accession>A0A8H4N9B3</accession>
<dbReference type="PANTHER" id="PTHR24320:SF283">
    <property type="entry name" value="RETINOL DEHYDROGENASE 11"/>
    <property type="match status" value="1"/>
</dbReference>
<dbReference type="Proteomes" id="UP000572817">
    <property type="component" value="Unassembled WGS sequence"/>
</dbReference>
<sequence length="325" mass="35037">MTSHPEFGHDTKASEVADAFGDQIRERVVAITGVSRGGIGKATALAVAKHGPTLLILISRTQSNLDEVIDDIKAVKPHVHVESVLVDLGSQVSVRHGAEEVKSLTQRIDVLINNAGLTVYRREWSPDGLDIHLACNHLGPFLLTNLLLDRILTAAKASPLGATRVVNITSDGHRPCPFRFHDYNCEGKEVPSDEQDELYKWPADMVKPIDGYSGWLAYGQSKTANILFTVELNRRLEGTGVVSYAVYPGVVPSGLARKIEPSIAAAAAPLIALANPKPSIEEGASTSLVAAFDPALNANAESHATDVEKAKKLWALSEELVEEKF</sequence>
<comment type="similarity">
    <text evidence="1 3">Belongs to the short-chain dehydrogenases/reductases (SDR) family.</text>
</comment>
<dbReference type="AlphaFoldDB" id="A0A8H4N9B3"/>
<dbReference type="SUPFAM" id="SSF51735">
    <property type="entry name" value="NAD(P)-binding Rossmann-fold domains"/>
    <property type="match status" value="1"/>
</dbReference>
<dbReference type="PRINTS" id="PR00081">
    <property type="entry name" value="GDHRDH"/>
</dbReference>
<evidence type="ECO:0000313" key="5">
    <source>
        <dbReference type="Proteomes" id="UP000572817"/>
    </source>
</evidence>
<evidence type="ECO:0000256" key="1">
    <source>
        <dbReference type="ARBA" id="ARBA00006484"/>
    </source>
</evidence>
<organism evidence="4 5">
    <name type="scientific">Botryosphaeria dothidea</name>
    <dbReference type="NCBI Taxonomy" id="55169"/>
    <lineage>
        <taxon>Eukaryota</taxon>
        <taxon>Fungi</taxon>
        <taxon>Dikarya</taxon>
        <taxon>Ascomycota</taxon>
        <taxon>Pezizomycotina</taxon>
        <taxon>Dothideomycetes</taxon>
        <taxon>Dothideomycetes incertae sedis</taxon>
        <taxon>Botryosphaeriales</taxon>
        <taxon>Botryosphaeriaceae</taxon>
        <taxon>Botryosphaeria</taxon>
    </lineage>
</organism>
<dbReference type="GO" id="GO:0016491">
    <property type="term" value="F:oxidoreductase activity"/>
    <property type="evidence" value="ECO:0007669"/>
    <property type="project" value="UniProtKB-KW"/>
</dbReference>
<evidence type="ECO:0000256" key="2">
    <source>
        <dbReference type="ARBA" id="ARBA00023002"/>
    </source>
</evidence>
<dbReference type="Pfam" id="PF00106">
    <property type="entry name" value="adh_short"/>
    <property type="match status" value="1"/>
</dbReference>
<gene>
    <name evidence="4" type="ORF">GTA08_BOTSDO01739</name>
</gene>
<keyword evidence="2" id="KW-0560">Oxidoreductase</keyword>
<dbReference type="PRINTS" id="PR00080">
    <property type="entry name" value="SDRFAMILY"/>
</dbReference>
<proteinExistence type="inferred from homology"/>
<keyword evidence="5" id="KW-1185">Reference proteome</keyword>